<dbReference type="CDD" id="cd07263">
    <property type="entry name" value="VOC_like"/>
    <property type="match status" value="1"/>
</dbReference>
<proteinExistence type="predicted"/>
<dbReference type="InterPro" id="IPR004360">
    <property type="entry name" value="Glyas_Fos-R_dOase_dom"/>
</dbReference>
<dbReference type="PROSITE" id="PS51819">
    <property type="entry name" value="VOC"/>
    <property type="match status" value="1"/>
</dbReference>
<dbReference type="Pfam" id="PF00903">
    <property type="entry name" value="Glyoxalase"/>
    <property type="match status" value="1"/>
</dbReference>
<dbReference type="RefSeq" id="WP_377396160.1">
    <property type="nucleotide sequence ID" value="NZ_JBHSAN010000054.1"/>
</dbReference>
<gene>
    <name evidence="2" type="ORF">ACFS2C_25140</name>
</gene>
<dbReference type="SUPFAM" id="SSF54593">
    <property type="entry name" value="Glyoxalase/Bleomycin resistance protein/Dihydroxybiphenyl dioxygenase"/>
    <property type="match status" value="1"/>
</dbReference>
<dbReference type="PANTHER" id="PTHR36437">
    <property type="entry name" value="GLYOXALASE/BLEOMYCIN RESISTANCE PROTEIN/DIOXYGENASE"/>
    <property type="match status" value="1"/>
</dbReference>
<name>A0ABW5WGG3_9PSEU</name>
<dbReference type="InterPro" id="IPR029068">
    <property type="entry name" value="Glyas_Bleomycin-R_OHBP_Dase"/>
</dbReference>
<organism evidence="2 3">
    <name type="scientific">Prauserella oleivorans</name>
    <dbReference type="NCBI Taxonomy" id="1478153"/>
    <lineage>
        <taxon>Bacteria</taxon>
        <taxon>Bacillati</taxon>
        <taxon>Actinomycetota</taxon>
        <taxon>Actinomycetes</taxon>
        <taxon>Pseudonocardiales</taxon>
        <taxon>Pseudonocardiaceae</taxon>
        <taxon>Prauserella</taxon>
    </lineage>
</organism>
<comment type="caution">
    <text evidence="2">The sequence shown here is derived from an EMBL/GenBank/DDBJ whole genome shotgun (WGS) entry which is preliminary data.</text>
</comment>
<keyword evidence="3" id="KW-1185">Reference proteome</keyword>
<dbReference type="EMBL" id="JBHUOF010000049">
    <property type="protein sequence ID" value="MFD2802680.1"/>
    <property type="molecule type" value="Genomic_DNA"/>
</dbReference>
<reference evidence="3" key="1">
    <citation type="journal article" date="2019" name="Int. J. Syst. Evol. Microbiol.">
        <title>The Global Catalogue of Microorganisms (GCM) 10K type strain sequencing project: providing services to taxonomists for standard genome sequencing and annotation.</title>
        <authorList>
            <consortium name="The Broad Institute Genomics Platform"/>
            <consortium name="The Broad Institute Genome Sequencing Center for Infectious Disease"/>
            <person name="Wu L."/>
            <person name="Ma J."/>
        </authorList>
    </citation>
    <scope>NUCLEOTIDE SEQUENCE [LARGE SCALE GENOMIC DNA]</scope>
    <source>
        <strain evidence="3">IBRC-M 10906</strain>
    </source>
</reference>
<evidence type="ECO:0000313" key="2">
    <source>
        <dbReference type="EMBL" id="MFD2802680.1"/>
    </source>
</evidence>
<feature type="domain" description="VOC" evidence="1">
    <location>
        <begin position="4"/>
        <end position="134"/>
    </location>
</feature>
<accession>A0ABW5WGG3</accession>
<evidence type="ECO:0000313" key="3">
    <source>
        <dbReference type="Proteomes" id="UP001597478"/>
    </source>
</evidence>
<sequence>MFTRISIHSVTVLDQQEALDFYVGKLGFEVVSDVDMGFMRWLTIALPSDPDRQILLEVPGPPVHSEEVAAQVRDLLTKGALGVAAILNTDDCQKTYETLSARGVEFTEVPTRQPYGIDCALRDPFGNHIRITQPVTGPVEITDADIARWQAGSDA</sequence>
<dbReference type="InterPro" id="IPR037523">
    <property type="entry name" value="VOC_core"/>
</dbReference>
<protein>
    <submittedName>
        <fullName evidence="2">VOC family protein</fullName>
    </submittedName>
</protein>
<dbReference type="Gene3D" id="3.10.180.10">
    <property type="entry name" value="2,3-Dihydroxybiphenyl 1,2-Dioxygenase, domain 1"/>
    <property type="match status" value="1"/>
</dbReference>
<dbReference type="Proteomes" id="UP001597478">
    <property type="component" value="Unassembled WGS sequence"/>
</dbReference>
<evidence type="ECO:0000259" key="1">
    <source>
        <dbReference type="PROSITE" id="PS51819"/>
    </source>
</evidence>
<dbReference type="PANTHER" id="PTHR36437:SF2">
    <property type="entry name" value="GLYOXALASE_BLEOMYCIN RESISTANCE PROTEIN_DIOXYGENASE"/>
    <property type="match status" value="1"/>
</dbReference>